<dbReference type="SUPFAM" id="SSF53335">
    <property type="entry name" value="S-adenosyl-L-methionine-dependent methyltransferases"/>
    <property type="match status" value="1"/>
</dbReference>
<reference evidence="7" key="1">
    <citation type="submission" date="2017-08" db="EMBL/GenBank/DDBJ databases">
        <authorList>
            <person name="Grouzdev D.S."/>
            <person name="Gaisin V.A."/>
            <person name="Rysina M.S."/>
            <person name="Gorlenko V.M."/>
        </authorList>
    </citation>
    <scope>NUCLEOTIDE SEQUENCE [LARGE SCALE GENOMIC DNA]</scope>
    <source>
        <strain evidence="7">Kir15-3F</strain>
    </source>
</reference>
<feature type="domain" description="O-methyltransferase C-terminal" evidence="4">
    <location>
        <begin position="178"/>
        <end position="362"/>
    </location>
</feature>
<comment type="caution">
    <text evidence="6">The sequence shown here is derived from an EMBL/GenBank/DDBJ whole genome shotgun (WGS) entry which is preliminary data.</text>
</comment>
<dbReference type="OrthoDB" id="9810615at2"/>
<evidence type="ECO:0000259" key="5">
    <source>
        <dbReference type="Pfam" id="PF08100"/>
    </source>
</evidence>
<evidence type="ECO:0008006" key="8">
    <source>
        <dbReference type="Google" id="ProtNLM"/>
    </source>
</evidence>
<evidence type="ECO:0000313" key="7">
    <source>
        <dbReference type="Proteomes" id="UP000220527"/>
    </source>
</evidence>
<accession>A0A2A6RDR3</accession>
<dbReference type="InterPro" id="IPR029063">
    <property type="entry name" value="SAM-dependent_MTases_sf"/>
</dbReference>
<evidence type="ECO:0000313" key="6">
    <source>
        <dbReference type="EMBL" id="PDV99629.1"/>
    </source>
</evidence>
<dbReference type="InterPro" id="IPR001077">
    <property type="entry name" value="COMT_C"/>
</dbReference>
<dbReference type="InterPro" id="IPR036390">
    <property type="entry name" value="WH_DNA-bd_sf"/>
</dbReference>
<keyword evidence="7" id="KW-1185">Reference proteome</keyword>
<dbReference type="AlphaFoldDB" id="A0A2A6RDR3"/>
<dbReference type="Pfam" id="PF08100">
    <property type="entry name" value="Dimerisation"/>
    <property type="match status" value="1"/>
</dbReference>
<dbReference type="GO" id="GO:0032259">
    <property type="term" value="P:methylation"/>
    <property type="evidence" value="ECO:0007669"/>
    <property type="project" value="UniProtKB-KW"/>
</dbReference>
<feature type="domain" description="O-methyltransferase dimerisation" evidence="5">
    <location>
        <begin position="56"/>
        <end position="133"/>
    </location>
</feature>
<evidence type="ECO:0000259" key="4">
    <source>
        <dbReference type="Pfam" id="PF00891"/>
    </source>
</evidence>
<dbReference type="Proteomes" id="UP000220527">
    <property type="component" value="Unassembled WGS sequence"/>
</dbReference>
<dbReference type="EMBL" id="NQWI01000215">
    <property type="protein sequence ID" value="PDV99629.1"/>
    <property type="molecule type" value="Genomic_DNA"/>
</dbReference>
<dbReference type="GO" id="GO:0008171">
    <property type="term" value="F:O-methyltransferase activity"/>
    <property type="evidence" value="ECO:0007669"/>
    <property type="project" value="InterPro"/>
</dbReference>
<dbReference type="GO" id="GO:0046983">
    <property type="term" value="F:protein dimerization activity"/>
    <property type="evidence" value="ECO:0007669"/>
    <property type="project" value="InterPro"/>
</dbReference>
<dbReference type="Pfam" id="PF00891">
    <property type="entry name" value="Methyltransf_2"/>
    <property type="match status" value="1"/>
</dbReference>
<dbReference type="Gene3D" id="3.40.50.150">
    <property type="entry name" value="Vaccinia Virus protein VP39"/>
    <property type="match status" value="1"/>
</dbReference>
<name>A0A2A6RDR3_9CHLR</name>
<gene>
    <name evidence="6" type="ORF">CJ255_21385</name>
</gene>
<dbReference type="PANTHER" id="PTHR43712">
    <property type="entry name" value="PUTATIVE (AFU_ORTHOLOGUE AFUA_4G14580)-RELATED"/>
    <property type="match status" value="1"/>
</dbReference>
<dbReference type="SUPFAM" id="SSF46785">
    <property type="entry name" value="Winged helix' DNA-binding domain"/>
    <property type="match status" value="1"/>
</dbReference>
<dbReference type="PIRSF" id="PIRSF005739">
    <property type="entry name" value="O-mtase"/>
    <property type="match status" value="1"/>
</dbReference>
<evidence type="ECO:0000256" key="1">
    <source>
        <dbReference type="ARBA" id="ARBA00022603"/>
    </source>
</evidence>
<organism evidence="6 7">
    <name type="scientific">Candidatus Viridilinea mediisalina</name>
    <dbReference type="NCBI Taxonomy" id="2024553"/>
    <lineage>
        <taxon>Bacteria</taxon>
        <taxon>Bacillati</taxon>
        <taxon>Chloroflexota</taxon>
        <taxon>Chloroflexia</taxon>
        <taxon>Chloroflexales</taxon>
        <taxon>Chloroflexineae</taxon>
        <taxon>Oscillochloridaceae</taxon>
        <taxon>Candidatus Viridilinea</taxon>
    </lineage>
</organism>
<dbReference type="InterPro" id="IPR012967">
    <property type="entry name" value="COMT_dimerisation"/>
</dbReference>
<dbReference type="PANTHER" id="PTHR43712:SF2">
    <property type="entry name" value="O-METHYLTRANSFERASE CICE"/>
    <property type="match status" value="1"/>
</dbReference>
<keyword evidence="3" id="KW-0949">S-adenosyl-L-methionine</keyword>
<keyword evidence="1" id="KW-0489">Methyltransferase</keyword>
<proteinExistence type="predicted"/>
<dbReference type="Gene3D" id="1.10.10.10">
    <property type="entry name" value="Winged helix-like DNA-binding domain superfamily/Winged helix DNA-binding domain"/>
    <property type="match status" value="1"/>
</dbReference>
<dbReference type="CDD" id="cd02440">
    <property type="entry name" value="AdoMet_MTases"/>
    <property type="match status" value="1"/>
</dbReference>
<keyword evidence="2" id="KW-0808">Transferase</keyword>
<evidence type="ECO:0000256" key="3">
    <source>
        <dbReference type="ARBA" id="ARBA00022691"/>
    </source>
</evidence>
<evidence type="ECO:0000256" key="2">
    <source>
        <dbReference type="ARBA" id="ARBA00022679"/>
    </source>
</evidence>
<dbReference type="InterPro" id="IPR036388">
    <property type="entry name" value="WH-like_DNA-bd_sf"/>
</dbReference>
<protein>
    <recommendedName>
        <fullName evidence="8">Methyltransferase</fullName>
    </recommendedName>
</protein>
<dbReference type="PROSITE" id="PS51683">
    <property type="entry name" value="SAM_OMT_II"/>
    <property type="match status" value="1"/>
</dbReference>
<sequence>MRGCEASASAPITLEHGASSRMRTPMFGNLQSTIYNLKWHEKEHRLMSYAYRRELLDLLRGYRSAQVLIVCTELGVFEALAAGPANAQELGAQLKQRPEVLERLLNAAVALGLLELQHERRYANGPVAAACLSGTGPFFIGNLVRREANFYERWGQLGPTVRGEVAAGGTYVTDRAPDPTWVRRFELGLYDVARTSAPLVAELLAPLMPSNVAPRVLDIGGGHGAYSMALAQRYPTLTATIFELPPVIPVAQELVAASGLTERVALQSGDFKQDHLGTGYHLALLFGILTHQTTDEAVALLTKVHAALEPGGAVVIHNFLLNSDRVGPLDATLFDLHMLLANKTGAAYTSDELAAWLEAAGFTKPETLMLNEPEPLRLLVARKRS</sequence>
<dbReference type="InterPro" id="IPR016461">
    <property type="entry name" value="COMT-like"/>
</dbReference>